<comment type="cofactor">
    <cofactor evidence="1">
        <name>FAD</name>
        <dbReference type="ChEBI" id="CHEBI:57692"/>
    </cofactor>
</comment>
<dbReference type="EMBL" id="JAICBX010000008">
    <property type="protein sequence ID" value="MBW8640681.1"/>
    <property type="molecule type" value="Genomic_DNA"/>
</dbReference>
<protein>
    <submittedName>
        <fullName evidence="8">NAD(P)/FAD-dependent oxidoreductase</fullName>
    </submittedName>
</protein>
<keyword evidence="9" id="KW-1185">Reference proteome</keyword>
<dbReference type="GO" id="GO:0050661">
    <property type="term" value="F:NADP binding"/>
    <property type="evidence" value="ECO:0007669"/>
    <property type="project" value="InterPro"/>
</dbReference>
<keyword evidence="3" id="KW-0285">Flavoprotein</keyword>
<dbReference type="SUPFAM" id="SSF51905">
    <property type="entry name" value="FAD/NAD(P)-binding domain"/>
    <property type="match status" value="1"/>
</dbReference>
<comment type="similarity">
    <text evidence="2">Belongs to the FAD-binding monooxygenase family.</text>
</comment>
<comment type="caution">
    <text evidence="8">The sequence shown here is derived from an EMBL/GenBank/DDBJ whole genome shotgun (WGS) entry which is preliminary data.</text>
</comment>
<keyword evidence="7" id="KW-0503">Monooxygenase</keyword>
<evidence type="ECO:0000256" key="1">
    <source>
        <dbReference type="ARBA" id="ARBA00001974"/>
    </source>
</evidence>
<keyword evidence="5" id="KW-0521">NADP</keyword>
<dbReference type="PRINTS" id="PR00411">
    <property type="entry name" value="PNDRDTASEI"/>
</dbReference>
<dbReference type="InterPro" id="IPR050775">
    <property type="entry name" value="FAD-binding_Monooxygenases"/>
</dbReference>
<evidence type="ECO:0000256" key="6">
    <source>
        <dbReference type="ARBA" id="ARBA00023002"/>
    </source>
</evidence>
<dbReference type="GO" id="GO:0050660">
    <property type="term" value="F:flavin adenine dinucleotide binding"/>
    <property type="evidence" value="ECO:0007669"/>
    <property type="project" value="InterPro"/>
</dbReference>
<evidence type="ECO:0000256" key="7">
    <source>
        <dbReference type="ARBA" id="ARBA00023033"/>
    </source>
</evidence>
<reference evidence="8" key="1">
    <citation type="submission" date="2021-08" db="EMBL/GenBank/DDBJ databases">
        <title>Hoeflea bacterium WL0058 sp. nov., isolated from the sediment.</title>
        <authorList>
            <person name="Wang L."/>
            <person name="Zhang D."/>
        </authorList>
    </citation>
    <scope>NUCLEOTIDE SEQUENCE</scope>
    <source>
        <strain evidence="8">WL0058</strain>
    </source>
</reference>
<dbReference type="PANTHER" id="PTHR43098">
    <property type="entry name" value="L-ORNITHINE N(5)-MONOOXYGENASE-RELATED"/>
    <property type="match status" value="1"/>
</dbReference>
<evidence type="ECO:0000313" key="8">
    <source>
        <dbReference type="EMBL" id="MBW8640681.1"/>
    </source>
</evidence>
<accession>A0AAE2ZTM8</accession>
<organism evidence="8 9">
    <name type="scientific">Flavimaribacter sediminis</name>
    <dbReference type="NCBI Taxonomy" id="2865987"/>
    <lineage>
        <taxon>Bacteria</taxon>
        <taxon>Pseudomonadati</taxon>
        <taxon>Pseudomonadota</taxon>
        <taxon>Alphaproteobacteria</taxon>
        <taxon>Hyphomicrobiales</taxon>
        <taxon>Rhizobiaceae</taxon>
        <taxon>Flavimaribacter</taxon>
    </lineage>
</organism>
<dbReference type="InterPro" id="IPR020946">
    <property type="entry name" value="Flavin_mOase-like"/>
</dbReference>
<evidence type="ECO:0000313" key="9">
    <source>
        <dbReference type="Proteomes" id="UP001196509"/>
    </source>
</evidence>
<gene>
    <name evidence="8" type="ORF">K1W69_26050</name>
</gene>
<keyword evidence="6" id="KW-0560">Oxidoreductase</keyword>
<sequence length="550" mass="60854">MSHSDANNAGDTISKCDVIVVGAGFGGMYAVYKFREMGKSVIGVEGGGDVGGVWYWNRYPGARCDLMSVDYSYGFSPEIEQEWTWSEQFAAQPEILAYANFVADRLKLRDHYRFNTRVVSAEWNEKTSKWRATTDAGDVIEAPYCIMSTGPLSIPKDPDIPGIDAFKGELLRAQIWPHEPVSFEGKRVGVIGTGSTGIQIIQEVGRQAGELYVFQRTPSFTLPMRNRALEPEYVVEMKRHYRSLREAMRNNPTGGTRPVSSRPFFSLPPDQRKEAMEQAWINGGHTFLGSFGDLMINEEANEQVAEFVRSKIGDVVEDPATAEALKPRGYPIFARRPCLDTGYYETYNLPNVHLVDCLNGEEIIEITEKGVRTSAGEYELDMLIFATGYDALTGALMAIDVTGRDGVKIKDKWASGSRTHLGLMTEGFPNMFMTCGPNGPAALANIITISEHDVDWIADLMSHMEANGYSAAEPTLAAEDGWMDLVAALASRSLVRKAKTWWVGANVKGKPQGLTMYTGGFANYRAECAKEAIDYAGFRFDMEQVAEPAE</sequence>
<evidence type="ECO:0000256" key="2">
    <source>
        <dbReference type="ARBA" id="ARBA00010139"/>
    </source>
</evidence>
<evidence type="ECO:0000256" key="3">
    <source>
        <dbReference type="ARBA" id="ARBA00022630"/>
    </source>
</evidence>
<dbReference type="Proteomes" id="UP001196509">
    <property type="component" value="Unassembled WGS sequence"/>
</dbReference>
<dbReference type="InterPro" id="IPR036188">
    <property type="entry name" value="FAD/NAD-bd_sf"/>
</dbReference>
<proteinExistence type="inferred from homology"/>
<dbReference type="AlphaFoldDB" id="A0AAE2ZTM8"/>
<dbReference type="RefSeq" id="WP_220231419.1">
    <property type="nucleotide sequence ID" value="NZ_JAICBX010000008.1"/>
</dbReference>
<dbReference type="Pfam" id="PF00743">
    <property type="entry name" value="FMO-like"/>
    <property type="match status" value="1"/>
</dbReference>
<dbReference type="PANTHER" id="PTHR43098:SF3">
    <property type="entry name" value="L-ORNITHINE N(5)-MONOOXYGENASE-RELATED"/>
    <property type="match status" value="1"/>
</dbReference>
<keyword evidence="4" id="KW-0274">FAD</keyword>
<dbReference type="GO" id="GO:0004499">
    <property type="term" value="F:N,N-dimethylaniline monooxygenase activity"/>
    <property type="evidence" value="ECO:0007669"/>
    <property type="project" value="InterPro"/>
</dbReference>
<evidence type="ECO:0000256" key="4">
    <source>
        <dbReference type="ARBA" id="ARBA00022827"/>
    </source>
</evidence>
<dbReference type="Gene3D" id="3.50.50.60">
    <property type="entry name" value="FAD/NAD(P)-binding domain"/>
    <property type="match status" value="2"/>
</dbReference>
<name>A0AAE2ZTM8_9HYPH</name>
<evidence type="ECO:0000256" key="5">
    <source>
        <dbReference type="ARBA" id="ARBA00022857"/>
    </source>
</evidence>